<evidence type="ECO:0000256" key="8">
    <source>
        <dbReference type="SAM" id="SignalP"/>
    </source>
</evidence>
<comment type="caution">
    <text evidence="11">The sequence shown here is derived from an EMBL/GenBank/DDBJ whole genome shotgun (WGS) entry which is preliminary data.</text>
</comment>
<dbReference type="GO" id="GO:0051082">
    <property type="term" value="F:unfolded protein binding"/>
    <property type="evidence" value="ECO:0007669"/>
    <property type="project" value="InterPro"/>
</dbReference>
<keyword evidence="8" id="KW-0732">Signal</keyword>
<dbReference type="AlphaFoldDB" id="A0A4D9CMI2"/>
<dbReference type="CDD" id="cd10719">
    <property type="entry name" value="DnaJ_zf"/>
    <property type="match status" value="1"/>
</dbReference>
<evidence type="ECO:0000256" key="6">
    <source>
        <dbReference type="PROSITE-ProRule" id="PRU00546"/>
    </source>
</evidence>
<dbReference type="PROSITE" id="PS51188">
    <property type="entry name" value="ZF_CR"/>
    <property type="match status" value="1"/>
</dbReference>
<dbReference type="GO" id="GO:0042026">
    <property type="term" value="P:protein refolding"/>
    <property type="evidence" value="ECO:0007669"/>
    <property type="project" value="TreeGrafter"/>
</dbReference>
<dbReference type="GO" id="GO:0005737">
    <property type="term" value="C:cytoplasm"/>
    <property type="evidence" value="ECO:0007669"/>
    <property type="project" value="TreeGrafter"/>
</dbReference>
<dbReference type="PANTHER" id="PTHR43096:SF10">
    <property type="entry name" value="CHAPERONE PROTEIN DNAJ A6, CHLOROPLASTIC"/>
    <property type="match status" value="1"/>
</dbReference>
<evidence type="ECO:0000259" key="10">
    <source>
        <dbReference type="PROSITE" id="PS51188"/>
    </source>
</evidence>
<proteinExistence type="inferred from homology"/>
<dbReference type="Pfam" id="PF00226">
    <property type="entry name" value="DnaJ"/>
    <property type="match status" value="1"/>
</dbReference>
<dbReference type="InterPro" id="IPR001305">
    <property type="entry name" value="HSP_DnaJ_Cys-rich_dom"/>
</dbReference>
<dbReference type="Gene3D" id="2.10.230.10">
    <property type="entry name" value="Heat shock protein DnaJ, cysteine-rich domain"/>
    <property type="match status" value="1"/>
</dbReference>
<dbReference type="InterPro" id="IPR018253">
    <property type="entry name" value="DnaJ_domain_CS"/>
</dbReference>
<dbReference type="Pfam" id="PF01556">
    <property type="entry name" value="DnaJ_C"/>
    <property type="match status" value="1"/>
</dbReference>
<feature type="chain" id="PRO_5020031501" description="J domain-containing protein" evidence="8">
    <location>
        <begin position="31"/>
        <end position="495"/>
    </location>
</feature>
<keyword evidence="1 6" id="KW-0479">Metal-binding</keyword>
<evidence type="ECO:0000256" key="1">
    <source>
        <dbReference type="ARBA" id="ARBA00022723"/>
    </source>
</evidence>
<dbReference type="InterPro" id="IPR012724">
    <property type="entry name" value="DnaJ"/>
</dbReference>
<dbReference type="Pfam" id="PF00684">
    <property type="entry name" value="DnaJ_CXXCXGXG"/>
    <property type="match status" value="1"/>
</dbReference>
<dbReference type="GO" id="GO:0031072">
    <property type="term" value="F:heat shock protein binding"/>
    <property type="evidence" value="ECO:0007669"/>
    <property type="project" value="InterPro"/>
</dbReference>
<feature type="region of interest" description="Disordered" evidence="7">
    <location>
        <begin position="467"/>
        <end position="495"/>
    </location>
</feature>
<keyword evidence="3 6" id="KW-0863">Zinc-finger</keyword>
<dbReference type="PANTHER" id="PTHR43096">
    <property type="entry name" value="DNAJ HOMOLOG 1, MITOCHONDRIAL-RELATED"/>
    <property type="match status" value="1"/>
</dbReference>
<keyword evidence="5" id="KW-0143">Chaperone</keyword>
<dbReference type="Proteomes" id="UP000355283">
    <property type="component" value="Unassembled WGS sequence"/>
</dbReference>
<evidence type="ECO:0000256" key="7">
    <source>
        <dbReference type="SAM" id="MobiDB-lite"/>
    </source>
</evidence>
<dbReference type="EMBL" id="SDOX01000172">
    <property type="protein sequence ID" value="TFJ80332.1"/>
    <property type="molecule type" value="Genomic_DNA"/>
</dbReference>
<keyword evidence="12" id="KW-1185">Reference proteome</keyword>
<evidence type="ECO:0000256" key="2">
    <source>
        <dbReference type="ARBA" id="ARBA00022737"/>
    </source>
</evidence>
<dbReference type="GO" id="GO:0009408">
    <property type="term" value="P:response to heat"/>
    <property type="evidence" value="ECO:0007669"/>
    <property type="project" value="InterPro"/>
</dbReference>
<evidence type="ECO:0000256" key="3">
    <source>
        <dbReference type="ARBA" id="ARBA00022771"/>
    </source>
</evidence>
<evidence type="ECO:0008006" key="13">
    <source>
        <dbReference type="Google" id="ProtNLM"/>
    </source>
</evidence>
<evidence type="ECO:0000259" key="9">
    <source>
        <dbReference type="PROSITE" id="PS50076"/>
    </source>
</evidence>
<dbReference type="PRINTS" id="PR00625">
    <property type="entry name" value="JDOMAIN"/>
</dbReference>
<dbReference type="PROSITE" id="PS00636">
    <property type="entry name" value="DNAJ_1"/>
    <property type="match status" value="1"/>
</dbReference>
<sequence length="495" mass="52806">MAVIRTGSEHVKLLSLLVIVALLFVSGISAESHRRRKSTAYGGWASASFITPPMAHGEFSHGRGRRVPSSPSAFTQAPRVDLGGLRQAKGRTGRGGALFMQSKDYYDILGVSRSATKQEIKKAYRKLALRWHPDVCKEEGAADKFKEVNKAYEALSDEEKRARYDRFGEAGVEGRGFGGGAQFVDDFDIGDIFDSFFGGAGGGRGGGGRRGPGGRRTPQVVPGDDLRLDLTVPFSTSIFGAEEKVRINHMETCKTCSGSGAKKGSPSRVCGKCQGNGVVVQVQRTAFGIMQTQVVCDQCDGTGEVVAEKCGDCKGAGALQTNKQIKIDIPAGVQDGTKLRIKGEGDAGQRGGPSGDLYVFLSVEVDKRFRREGIDLYTDLSIDYLDAILGSEKPVPTADGKEEVVQIPSGTQPTTRITLKGKGVPRLGQPNLRGDQIVNVVVNFPTKLSSKEKELLQKLRTVQGGATGVKGGQGVGKERKGMGGWFGGSSKKKSE</sequence>
<dbReference type="CDD" id="cd06257">
    <property type="entry name" value="DnaJ"/>
    <property type="match status" value="1"/>
</dbReference>
<evidence type="ECO:0000313" key="12">
    <source>
        <dbReference type="Proteomes" id="UP000355283"/>
    </source>
</evidence>
<dbReference type="PROSITE" id="PS50076">
    <property type="entry name" value="DNAJ_2"/>
    <property type="match status" value="1"/>
</dbReference>
<dbReference type="GO" id="GO:0008270">
    <property type="term" value="F:zinc ion binding"/>
    <property type="evidence" value="ECO:0007669"/>
    <property type="project" value="UniProtKB-KW"/>
</dbReference>
<reference evidence="11 12" key="1">
    <citation type="submission" date="2019-01" db="EMBL/GenBank/DDBJ databases">
        <title>Nuclear Genome Assembly of the Microalgal Biofuel strain Nannochloropsis salina CCMP1776.</title>
        <authorList>
            <person name="Hovde B."/>
        </authorList>
    </citation>
    <scope>NUCLEOTIDE SEQUENCE [LARGE SCALE GENOMIC DNA]</scope>
    <source>
        <strain evidence="11 12">CCMP1776</strain>
    </source>
</reference>
<feature type="region of interest" description="Disordered" evidence="7">
    <location>
        <begin position="200"/>
        <end position="222"/>
    </location>
</feature>
<feature type="domain" description="J" evidence="9">
    <location>
        <begin position="104"/>
        <end position="168"/>
    </location>
</feature>
<dbReference type="HAMAP" id="MF_01152">
    <property type="entry name" value="DnaJ"/>
    <property type="match status" value="1"/>
</dbReference>
<organism evidence="11 12">
    <name type="scientific">Nannochloropsis salina CCMP1776</name>
    <dbReference type="NCBI Taxonomy" id="1027361"/>
    <lineage>
        <taxon>Eukaryota</taxon>
        <taxon>Sar</taxon>
        <taxon>Stramenopiles</taxon>
        <taxon>Ochrophyta</taxon>
        <taxon>Eustigmatophyceae</taxon>
        <taxon>Eustigmatales</taxon>
        <taxon>Monodopsidaceae</taxon>
        <taxon>Microchloropsis</taxon>
        <taxon>Microchloropsis salina</taxon>
    </lineage>
</organism>
<keyword evidence="4 6" id="KW-0862">Zinc</keyword>
<dbReference type="FunFam" id="2.10.230.10:FF:000002">
    <property type="entry name" value="Molecular chaperone DnaJ"/>
    <property type="match status" value="1"/>
</dbReference>
<evidence type="ECO:0000256" key="5">
    <source>
        <dbReference type="ARBA" id="ARBA00023186"/>
    </source>
</evidence>
<dbReference type="InterPro" id="IPR036869">
    <property type="entry name" value="J_dom_sf"/>
</dbReference>
<feature type="domain" description="CR-type" evidence="10">
    <location>
        <begin position="240"/>
        <end position="322"/>
    </location>
</feature>
<evidence type="ECO:0000256" key="4">
    <source>
        <dbReference type="ARBA" id="ARBA00022833"/>
    </source>
</evidence>
<name>A0A4D9CMI2_9STRA</name>
<dbReference type="CDD" id="cd10747">
    <property type="entry name" value="DnaJ_C"/>
    <property type="match status" value="1"/>
</dbReference>
<dbReference type="SUPFAM" id="SSF49493">
    <property type="entry name" value="HSP40/DnaJ peptide-binding domain"/>
    <property type="match status" value="2"/>
</dbReference>
<dbReference type="SUPFAM" id="SSF46565">
    <property type="entry name" value="Chaperone J-domain"/>
    <property type="match status" value="1"/>
</dbReference>
<dbReference type="InterPro" id="IPR002939">
    <property type="entry name" value="DnaJ_C"/>
</dbReference>
<feature type="zinc finger region" description="CR-type" evidence="6">
    <location>
        <begin position="240"/>
        <end position="322"/>
    </location>
</feature>
<dbReference type="InterPro" id="IPR036410">
    <property type="entry name" value="HSP_DnaJ_Cys-rich_dom_sf"/>
</dbReference>
<evidence type="ECO:0000313" key="11">
    <source>
        <dbReference type="EMBL" id="TFJ80332.1"/>
    </source>
</evidence>
<dbReference type="NCBIfam" id="NF008035">
    <property type="entry name" value="PRK10767.1"/>
    <property type="match status" value="1"/>
</dbReference>
<feature type="compositionally biased region" description="Gly residues" evidence="7">
    <location>
        <begin position="200"/>
        <end position="211"/>
    </location>
</feature>
<dbReference type="NCBIfam" id="TIGR02349">
    <property type="entry name" value="DnaJ_bact"/>
    <property type="match status" value="1"/>
</dbReference>
<dbReference type="InterPro" id="IPR001623">
    <property type="entry name" value="DnaJ_domain"/>
</dbReference>
<dbReference type="GO" id="GO:0005524">
    <property type="term" value="F:ATP binding"/>
    <property type="evidence" value="ECO:0007669"/>
    <property type="project" value="InterPro"/>
</dbReference>
<dbReference type="Gene3D" id="1.10.287.110">
    <property type="entry name" value="DnaJ domain"/>
    <property type="match status" value="1"/>
</dbReference>
<dbReference type="Gene3D" id="2.60.260.20">
    <property type="entry name" value="Urease metallochaperone UreE, N-terminal domain"/>
    <property type="match status" value="2"/>
</dbReference>
<dbReference type="SUPFAM" id="SSF57938">
    <property type="entry name" value="DnaJ/Hsp40 cysteine-rich domain"/>
    <property type="match status" value="1"/>
</dbReference>
<protein>
    <recommendedName>
        <fullName evidence="13">J domain-containing protein</fullName>
    </recommendedName>
</protein>
<dbReference type="FunFam" id="2.60.260.20:FF:000005">
    <property type="entry name" value="Chaperone protein dnaJ 1, mitochondrial"/>
    <property type="match status" value="1"/>
</dbReference>
<feature type="signal peptide" evidence="8">
    <location>
        <begin position="1"/>
        <end position="30"/>
    </location>
</feature>
<keyword evidence="2" id="KW-0677">Repeat</keyword>
<dbReference type="InterPro" id="IPR008971">
    <property type="entry name" value="HSP40/DnaJ_pept-bd"/>
</dbReference>
<accession>A0A4D9CMI2</accession>
<dbReference type="OrthoDB" id="10256793at2759"/>
<dbReference type="SMART" id="SM00271">
    <property type="entry name" value="DnaJ"/>
    <property type="match status" value="1"/>
</dbReference>
<gene>
    <name evidence="11" type="ORF">NSK_008337</name>
</gene>